<evidence type="ECO:0000313" key="2">
    <source>
        <dbReference type="Proteomes" id="UP000190162"/>
    </source>
</evidence>
<dbReference type="EMBL" id="FUXU01000095">
    <property type="protein sequence ID" value="SKA67745.1"/>
    <property type="molecule type" value="Genomic_DNA"/>
</dbReference>
<accession>A0A1T4VSC5</accession>
<proteinExistence type="predicted"/>
<name>A0A1T4VSC5_9GAMM</name>
<dbReference type="OrthoDB" id="5892521at2"/>
<dbReference type="RefSeq" id="WP_078754335.1">
    <property type="nucleotide sequence ID" value="NZ_FUXU01000095.1"/>
</dbReference>
<keyword evidence="2" id="KW-1185">Reference proteome</keyword>
<organism evidence="1 2">
    <name type="scientific">Enterovibrio nigricans DSM 22720</name>
    <dbReference type="NCBI Taxonomy" id="1121868"/>
    <lineage>
        <taxon>Bacteria</taxon>
        <taxon>Pseudomonadati</taxon>
        <taxon>Pseudomonadota</taxon>
        <taxon>Gammaproteobacteria</taxon>
        <taxon>Vibrionales</taxon>
        <taxon>Vibrionaceae</taxon>
        <taxon>Enterovibrio</taxon>
    </lineage>
</organism>
<sequence>MTQAVNFGEDYSSTGKTQKSYVVSFKGLIVHALDVLRTKQKGKLMLSMSDLPDLIKRDIGLLR</sequence>
<gene>
    <name evidence="1" type="ORF">SAMN02745132_04231</name>
</gene>
<dbReference type="Proteomes" id="UP000190162">
    <property type="component" value="Unassembled WGS sequence"/>
</dbReference>
<dbReference type="AlphaFoldDB" id="A0A1T4VSC5"/>
<evidence type="ECO:0000313" key="1">
    <source>
        <dbReference type="EMBL" id="SKA67745.1"/>
    </source>
</evidence>
<reference evidence="2" key="1">
    <citation type="submission" date="2017-02" db="EMBL/GenBank/DDBJ databases">
        <authorList>
            <person name="Varghese N."/>
            <person name="Submissions S."/>
        </authorList>
    </citation>
    <scope>NUCLEOTIDE SEQUENCE [LARGE SCALE GENOMIC DNA]</scope>
    <source>
        <strain evidence="2">DSM 22720</strain>
    </source>
</reference>
<protein>
    <submittedName>
        <fullName evidence="1">Uncharacterized protein</fullName>
    </submittedName>
</protein>